<feature type="transmembrane region" description="Helical" evidence="1">
    <location>
        <begin position="128"/>
        <end position="147"/>
    </location>
</feature>
<evidence type="ECO:0000256" key="1">
    <source>
        <dbReference type="SAM" id="Phobius"/>
    </source>
</evidence>
<keyword evidence="1" id="KW-0472">Membrane</keyword>
<comment type="caution">
    <text evidence="3">The sequence shown here is derived from an EMBL/GenBank/DDBJ whole genome shotgun (WGS) entry which is preliminary data.</text>
</comment>
<keyword evidence="1" id="KW-1133">Transmembrane helix</keyword>
<keyword evidence="1" id="KW-0812">Transmembrane</keyword>
<dbReference type="Gene3D" id="3.30.70.790">
    <property type="entry name" value="UreE, C-terminal domain"/>
    <property type="match status" value="1"/>
</dbReference>
<protein>
    <recommendedName>
        <fullName evidence="2">DUF2007 domain-containing protein</fullName>
    </recommendedName>
</protein>
<organism evidence="3 4">
    <name type="scientific">Gimesia maris</name>
    <dbReference type="NCBI Taxonomy" id="122"/>
    <lineage>
        <taxon>Bacteria</taxon>
        <taxon>Pseudomonadati</taxon>
        <taxon>Planctomycetota</taxon>
        <taxon>Planctomycetia</taxon>
        <taxon>Planctomycetales</taxon>
        <taxon>Planctomycetaceae</taxon>
        <taxon>Gimesia</taxon>
    </lineage>
</organism>
<reference evidence="3 4" key="1">
    <citation type="journal article" date="2018" name="Nat. Biotechnol.">
        <title>A standardized bacterial taxonomy based on genome phylogeny substantially revises the tree of life.</title>
        <authorList>
            <person name="Parks D.H."/>
            <person name="Chuvochina M."/>
            <person name="Waite D.W."/>
            <person name="Rinke C."/>
            <person name="Skarshewski A."/>
            <person name="Chaumeil P.A."/>
            <person name="Hugenholtz P."/>
        </authorList>
    </citation>
    <scope>NUCLEOTIDE SEQUENCE [LARGE SCALE GENOMIC DNA]</scope>
    <source>
        <strain evidence="3">UBA9375</strain>
    </source>
</reference>
<name>A0A3D3QYJ3_9PLAN</name>
<evidence type="ECO:0000313" key="3">
    <source>
        <dbReference type="EMBL" id="HCO21645.1"/>
    </source>
</evidence>
<evidence type="ECO:0000259" key="2">
    <source>
        <dbReference type="Pfam" id="PF09413"/>
    </source>
</evidence>
<dbReference type="Pfam" id="PF09413">
    <property type="entry name" value="DUF2007"/>
    <property type="match status" value="1"/>
</dbReference>
<gene>
    <name evidence="3" type="ORF">DIT97_00685</name>
</gene>
<dbReference type="InterPro" id="IPR011322">
    <property type="entry name" value="N-reg_PII-like_a/b"/>
</dbReference>
<dbReference type="EMBL" id="DQAY01000008">
    <property type="protein sequence ID" value="HCO21645.1"/>
    <property type="molecule type" value="Genomic_DNA"/>
</dbReference>
<dbReference type="AlphaFoldDB" id="A0A3D3QYJ3"/>
<feature type="domain" description="DUF2007" evidence="2">
    <location>
        <begin position="11"/>
        <end position="74"/>
    </location>
</feature>
<proteinExistence type="predicted"/>
<evidence type="ECO:0000313" key="4">
    <source>
        <dbReference type="Proteomes" id="UP000263642"/>
    </source>
</evidence>
<sequence>MRGFFMSHELITVATLSSPVEASLVQNELEAAGIRSFMSDEVAVGMAWYLGNAIGGIKVQVAESDAPRAFEVVHDHEPVTITEEDWRNTKGLDGEAGDFDEQWEEDEAADAEVTDSDLNQMVDRAWKMAVYGIMFFPLQLYSLLLLAKIAFRGEHLSVEQRRKVRISYFVNTWMILVLLFLAIDASTRFFIQFQ</sequence>
<dbReference type="InterPro" id="IPR018551">
    <property type="entry name" value="DUF2007"/>
</dbReference>
<dbReference type="Proteomes" id="UP000263642">
    <property type="component" value="Unassembled WGS sequence"/>
</dbReference>
<dbReference type="SUPFAM" id="SSF54913">
    <property type="entry name" value="GlnB-like"/>
    <property type="match status" value="1"/>
</dbReference>
<accession>A0A3D3QYJ3</accession>
<feature type="transmembrane region" description="Helical" evidence="1">
    <location>
        <begin position="168"/>
        <end position="191"/>
    </location>
</feature>